<evidence type="ECO:0000313" key="2">
    <source>
        <dbReference type="Proteomes" id="UP000198432"/>
    </source>
</evidence>
<dbReference type="Proteomes" id="UP000198432">
    <property type="component" value="Unassembled WGS sequence"/>
</dbReference>
<organism evidence="1 2">
    <name type="scientific">Pontibacter ummariensis</name>
    <dbReference type="NCBI Taxonomy" id="1610492"/>
    <lineage>
        <taxon>Bacteria</taxon>
        <taxon>Pseudomonadati</taxon>
        <taxon>Bacteroidota</taxon>
        <taxon>Cytophagia</taxon>
        <taxon>Cytophagales</taxon>
        <taxon>Hymenobacteraceae</taxon>
        <taxon>Pontibacter</taxon>
    </lineage>
</organism>
<evidence type="ECO:0008006" key="3">
    <source>
        <dbReference type="Google" id="ProtNLM"/>
    </source>
</evidence>
<sequence length="196" mass="21685">MMKRSKIGLALLLAVFLTGVGCRQVSDLKAFSEAKYSLQEVHDLELNGIDVMQKRGPEDFTTSEGDSLLASVSNNTLEASSTLYLQVHMPEPETAHQMTISQMKWQLLVDGKATLQGVVEEPMELHQGLNKLPLQTTVTMVEEEGLRNYEGLSKLMTLLAKKKDLRQNLTFQIKPTVEMPIGDLEVPAYIKVGAPG</sequence>
<accession>A0A239JPY8</accession>
<dbReference type="EMBL" id="FZOQ01000023">
    <property type="protein sequence ID" value="SNT07907.1"/>
    <property type="molecule type" value="Genomic_DNA"/>
</dbReference>
<dbReference type="PROSITE" id="PS51257">
    <property type="entry name" value="PROKAR_LIPOPROTEIN"/>
    <property type="match status" value="1"/>
</dbReference>
<name>A0A239JPY8_9BACT</name>
<evidence type="ECO:0000313" key="1">
    <source>
        <dbReference type="EMBL" id="SNT07907.1"/>
    </source>
</evidence>
<dbReference type="AlphaFoldDB" id="A0A239JPY8"/>
<reference evidence="2" key="1">
    <citation type="submission" date="2017-06" db="EMBL/GenBank/DDBJ databases">
        <authorList>
            <person name="Varghese N."/>
            <person name="Submissions S."/>
        </authorList>
    </citation>
    <scope>NUCLEOTIDE SEQUENCE [LARGE SCALE GENOMIC DNA]</scope>
    <source>
        <strain evidence="2">NKM1</strain>
    </source>
</reference>
<keyword evidence="2" id="KW-1185">Reference proteome</keyword>
<proteinExistence type="predicted"/>
<protein>
    <recommendedName>
        <fullName evidence="3">Late embryogenesis abundant protein</fullName>
    </recommendedName>
</protein>
<gene>
    <name evidence="1" type="ORF">SAMN06296052_12323</name>
</gene>